<reference evidence="2 3" key="2">
    <citation type="journal article" date="2017" name="Front. Plant Sci.">
        <title>Gene Classification and Mining of Molecular Markers Useful in Red Clover (Trifolium pratense) Breeding.</title>
        <authorList>
            <person name="Istvanek J."/>
            <person name="Dluhosova J."/>
            <person name="Dluhos P."/>
            <person name="Patkova L."/>
            <person name="Nedelnik J."/>
            <person name="Repkova J."/>
        </authorList>
    </citation>
    <scope>NUCLEOTIDE SEQUENCE [LARGE SCALE GENOMIC DNA]</scope>
    <source>
        <strain evidence="3">cv. Tatra</strain>
        <tissue evidence="2">Young leaves</tissue>
    </source>
</reference>
<protein>
    <submittedName>
        <fullName evidence="2">Uncharacterized protein</fullName>
    </submittedName>
</protein>
<feature type="non-terminal residue" evidence="2">
    <location>
        <position position="102"/>
    </location>
</feature>
<keyword evidence="1" id="KW-0472">Membrane</keyword>
<proteinExistence type="predicted"/>
<dbReference type="EMBL" id="ASHM01063106">
    <property type="protein sequence ID" value="PNX90523.1"/>
    <property type="molecule type" value="Genomic_DNA"/>
</dbReference>
<dbReference type="Proteomes" id="UP000236291">
    <property type="component" value="Unassembled WGS sequence"/>
</dbReference>
<evidence type="ECO:0000256" key="1">
    <source>
        <dbReference type="SAM" id="Phobius"/>
    </source>
</evidence>
<name>A0A2K3MIA8_TRIPR</name>
<gene>
    <name evidence="2" type="ORF">L195_g046647</name>
</gene>
<keyword evidence="1" id="KW-0812">Transmembrane</keyword>
<reference evidence="2 3" key="1">
    <citation type="journal article" date="2014" name="Am. J. Bot.">
        <title>Genome assembly and annotation for red clover (Trifolium pratense; Fabaceae).</title>
        <authorList>
            <person name="Istvanek J."/>
            <person name="Jaros M."/>
            <person name="Krenek A."/>
            <person name="Repkova J."/>
        </authorList>
    </citation>
    <scope>NUCLEOTIDE SEQUENCE [LARGE SCALE GENOMIC DNA]</scope>
    <source>
        <strain evidence="3">cv. Tatra</strain>
        <tissue evidence="2">Young leaves</tissue>
    </source>
</reference>
<organism evidence="2 3">
    <name type="scientific">Trifolium pratense</name>
    <name type="common">Red clover</name>
    <dbReference type="NCBI Taxonomy" id="57577"/>
    <lineage>
        <taxon>Eukaryota</taxon>
        <taxon>Viridiplantae</taxon>
        <taxon>Streptophyta</taxon>
        <taxon>Embryophyta</taxon>
        <taxon>Tracheophyta</taxon>
        <taxon>Spermatophyta</taxon>
        <taxon>Magnoliopsida</taxon>
        <taxon>eudicotyledons</taxon>
        <taxon>Gunneridae</taxon>
        <taxon>Pentapetalae</taxon>
        <taxon>rosids</taxon>
        <taxon>fabids</taxon>
        <taxon>Fabales</taxon>
        <taxon>Fabaceae</taxon>
        <taxon>Papilionoideae</taxon>
        <taxon>50 kb inversion clade</taxon>
        <taxon>NPAAA clade</taxon>
        <taxon>Hologalegina</taxon>
        <taxon>IRL clade</taxon>
        <taxon>Trifolieae</taxon>
        <taxon>Trifolium</taxon>
    </lineage>
</organism>
<accession>A0A2K3MIA8</accession>
<comment type="caution">
    <text evidence="2">The sequence shown here is derived from an EMBL/GenBank/DDBJ whole genome shotgun (WGS) entry which is preliminary data.</text>
</comment>
<keyword evidence="1" id="KW-1133">Transmembrane helix</keyword>
<dbReference type="AlphaFoldDB" id="A0A2K3MIA8"/>
<sequence length="102" mass="11984">MSPSRDAWSVRWDVKRQILHHLMPRVWAMKRRNKCLGKWLFIASFYEEGAGESQSINRKEENHLELFTCFLYSLLAAALTYSIFTVSSLHTSSLNFQFPLDK</sequence>
<evidence type="ECO:0000313" key="3">
    <source>
        <dbReference type="Proteomes" id="UP000236291"/>
    </source>
</evidence>
<feature type="transmembrane region" description="Helical" evidence="1">
    <location>
        <begin position="64"/>
        <end position="84"/>
    </location>
</feature>
<evidence type="ECO:0000313" key="2">
    <source>
        <dbReference type="EMBL" id="PNX90523.1"/>
    </source>
</evidence>